<proteinExistence type="predicted"/>
<dbReference type="KEGG" id="paro:CUV01_15885"/>
<keyword evidence="3" id="KW-1185">Reference proteome</keyword>
<dbReference type="InterPro" id="IPR003593">
    <property type="entry name" value="AAA+_ATPase"/>
</dbReference>
<evidence type="ECO:0000313" key="2">
    <source>
        <dbReference type="EMBL" id="AUH34664.1"/>
    </source>
</evidence>
<dbReference type="CDD" id="cd01127">
    <property type="entry name" value="TrwB_TraG_TraD_VirD4"/>
    <property type="match status" value="1"/>
</dbReference>
<dbReference type="RefSeq" id="WP_101461324.1">
    <property type="nucleotide sequence ID" value="NZ_CP025408.1"/>
</dbReference>
<reference evidence="2 3" key="1">
    <citation type="submission" date="2017-12" db="EMBL/GenBank/DDBJ databases">
        <authorList>
            <person name="Hurst M.R.H."/>
        </authorList>
    </citation>
    <scope>NUCLEOTIDE SEQUENCE [LARGE SCALE GENOMIC DNA]</scope>
    <source>
        <strain evidence="2 3">BM15</strain>
    </source>
</reference>
<dbReference type="Proteomes" id="UP000233742">
    <property type="component" value="Chromosome"/>
</dbReference>
<dbReference type="SUPFAM" id="SSF52540">
    <property type="entry name" value="P-loop containing nucleoside triphosphate hydrolases"/>
    <property type="match status" value="1"/>
</dbReference>
<dbReference type="PANTHER" id="PTHR30121">
    <property type="entry name" value="UNCHARACTERIZED PROTEIN YJGR-RELATED"/>
    <property type="match status" value="1"/>
</dbReference>
<dbReference type="InterPro" id="IPR051162">
    <property type="entry name" value="T4SS_component"/>
</dbReference>
<dbReference type="OrthoDB" id="9806951at2"/>
<accession>A0A2K9EZD0</accession>
<gene>
    <name evidence="2" type="ORF">CUV01_15885</name>
</gene>
<protein>
    <recommendedName>
        <fullName evidence="1">AAA+ ATPase domain-containing protein</fullName>
    </recommendedName>
</protein>
<dbReference type="PANTHER" id="PTHR30121:SF11">
    <property type="entry name" value="AAA+ ATPASE DOMAIN-CONTAINING PROTEIN"/>
    <property type="match status" value="1"/>
</dbReference>
<dbReference type="Pfam" id="PF10412">
    <property type="entry name" value="TrwB_AAD_bind"/>
    <property type="match status" value="2"/>
</dbReference>
<sequence>MQRIHLGTSEGRYRDTEISIPATDRLEHMYIIGATGTGKTSLMLHMLRQDAEHGTGFAFIDPHGDAAEELTTTLGTRCLYWNVADPACTIGYNPLRHVVPEFRPLVASNLIEALKQQWHDAWGVRMEHLLRFAILALLEIPGTSIADILPLYLDREYRQEVVSQLSDPQQLAFWQDEFPKLGYVKAGDGLAPIANKLGAFLAHPLVRRAVTEPQHSLPLRQIMDTGQPLIINLGKGRLGADTANVLGGLIITSIANAAYSRQMVSSAERRPFALYIDEFQSFTSRSLADMLPSLRKYGVGLVLATQSTTGTDTAITDAILANTGTIIAFRTGPKDAEVMARVMGEVEAREVQKLVQGRGLVRLGTAPPFTVHTERHRRENAVKET</sequence>
<dbReference type="InterPro" id="IPR027417">
    <property type="entry name" value="P-loop_NTPase"/>
</dbReference>
<organism evidence="2 3">
    <name type="scientific">Paracoccus tegillarcae</name>
    <dbReference type="NCBI Taxonomy" id="1529068"/>
    <lineage>
        <taxon>Bacteria</taxon>
        <taxon>Pseudomonadati</taxon>
        <taxon>Pseudomonadota</taxon>
        <taxon>Alphaproteobacteria</taxon>
        <taxon>Rhodobacterales</taxon>
        <taxon>Paracoccaceae</taxon>
        <taxon>Paracoccus</taxon>
    </lineage>
</organism>
<evidence type="ECO:0000259" key="1">
    <source>
        <dbReference type="SMART" id="SM00382"/>
    </source>
</evidence>
<dbReference type="InterPro" id="IPR019476">
    <property type="entry name" value="T4SS_TraD_DNA-bd"/>
</dbReference>
<dbReference type="Gene3D" id="3.40.50.300">
    <property type="entry name" value="P-loop containing nucleotide triphosphate hydrolases"/>
    <property type="match status" value="2"/>
</dbReference>
<feature type="domain" description="AAA+ ATPase" evidence="1">
    <location>
        <begin position="25"/>
        <end position="333"/>
    </location>
</feature>
<dbReference type="AlphaFoldDB" id="A0A2K9EZD0"/>
<name>A0A2K9EZD0_9RHOB</name>
<dbReference type="EMBL" id="CP025408">
    <property type="protein sequence ID" value="AUH34664.1"/>
    <property type="molecule type" value="Genomic_DNA"/>
</dbReference>
<evidence type="ECO:0000313" key="3">
    <source>
        <dbReference type="Proteomes" id="UP000233742"/>
    </source>
</evidence>
<dbReference type="SMART" id="SM00382">
    <property type="entry name" value="AAA"/>
    <property type="match status" value="1"/>
</dbReference>